<dbReference type="GeneID" id="103512331"/>
<gene>
    <name evidence="2" type="primary">LOC103512331</name>
</gene>
<dbReference type="PANTHER" id="PTHR12295">
    <property type="entry name" value="FURRY-RELATED"/>
    <property type="match status" value="1"/>
</dbReference>
<name>A0A3Q0IZF3_DIACI</name>
<dbReference type="InterPro" id="IPR039867">
    <property type="entry name" value="Furry/Tao3/Mor2"/>
</dbReference>
<dbReference type="GO" id="GO:0031175">
    <property type="term" value="P:neuron projection development"/>
    <property type="evidence" value="ECO:0007669"/>
    <property type="project" value="TreeGrafter"/>
</dbReference>
<dbReference type="Proteomes" id="UP000079169">
    <property type="component" value="Unplaced"/>
</dbReference>
<accession>A0A3Q0IZF3</accession>
<dbReference type="GO" id="GO:0005938">
    <property type="term" value="C:cell cortex"/>
    <property type="evidence" value="ECO:0007669"/>
    <property type="project" value="TreeGrafter"/>
</dbReference>
<proteinExistence type="predicted"/>
<evidence type="ECO:0000313" key="2">
    <source>
        <dbReference type="RefSeq" id="XP_026681637.1"/>
    </source>
</evidence>
<dbReference type="AlphaFoldDB" id="A0A3Q0IZF3"/>
<dbReference type="RefSeq" id="XP_026681637.1">
    <property type="nucleotide sequence ID" value="XM_026825836.1"/>
</dbReference>
<reference evidence="2" key="1">
    <citation type="submission" date="2025-08" db="UniProtKB">
        <authorList>
            <consortium name="RefSeq"/>
        </authorList>
    </citation>
    <scope>IDENTIFICATION</scope>
</reference>
<dbReference type="GO" id="GO:0000902">
    <property type="term" value="P:cell morphogenesis"/>
    <property type="evidence" value="ECO:0007669"/>
    <property type="project" value="InterPro"/>
</dbReference>
<dbReference type="STRING" id="121845.A0A3Q0IZF3"/>
<protein>
    <submittedName>
        <fullName evidence="2">Protein furry-like</fullName>
    </submittedName>
</protein>
<organism evidence="1 2">
    <name type="scientific">Diaphorina citri</name>
    <name type="common">Asian citrus psyllid</name>
    <dbReference type="NCBI Taxonomy" id="121845"/>
    <lineage>
        <taxon>Eukaryota</taxon>
        <taxon>Metazoa</taxon>
        <taxon>Ecdysozoa</taxon>
        <taxon>Arthropoda</taxon>
        <taxon>Hexapoda</taxon>
        <taxon>Insecta</taxon>
        <taxon>Pterygota</taxon>
        <taxon>Neoptera</taxon>
        <taxon>Paraneoptera</taxon>
        <taxon>Hemiptera</taxon>
        <taxon>Sternorrhyncha</taxon>
        <taxon>Psylloidea</taxon>
        <taxon>Psyllidae</taxon>
        <taxon>Diaphorininae</taxon>
        <taxon>Diaphorina</taxon>
    </lineage>
</organism>
<dbReference type="PANTHER" id="PTHR12295:SF30">
    <property type="entry name" value="PROTEIN FURRY"/>
    <property type="match status" value="1"/>
</dbReference>
<keyword evidence="1" id="KW-1185">Reference proteome</keyword>
<evidence type="ECO:0000313" key="1">
    <source>
        <dbReference type="Proteomes" id="UP000079169"/>
    </source>
</evidence>
<dbReference type="KEGG" id="dci:103512331"/>
<sequence length="225" mass="25279">MAAPNLEVITFAKRVVLYVARARPDRLLDEMVTELQTVETLSWLIERTETPPFYRLTSMRKPSNHSDLATDPDFSPLQAKRVVLYVARARPDRLLDEMVTELQTVETLSWLIERTETPPFYRLTSMRKPSNHSDLATDPTPVGGALAPLPGTIHTKRHSAENDTRNIGTCKSDSAAVRNSKFVPPRGSDKIRTASGPAIMSEEMFTPPDMEVSGIPDMNENYRII</sequence>
<dbReference type="GO" id="GO:0030427">
    <property type="term" value="C:site of polarized growth"/>
    <property type="evidence" value="ECO:0007669"/>
    <property type="project" value="TreeGrafter"/>
</dbReference>
<dbReference type="PaxDb" id="121845-A0A3Q0IZF3"/>